<keyword evidence="5" id="KW-1185">Reference proteome</keyword>
<evidence type="ECO:0000256" key="1">
    <source>
        <dbReference type="ARBA" id="ARBA00006432"/>
    </source>
</evidence>
<dbReference type="STRING" id="796925.A0A137P6E0"/>
<dbReference type="OrthoDB" id="2962993at2759"/>
<evidence type="ECO:0000313" key="4">
    <source>
        <dbReference type="EMBL" id="KXN70593.1"/>
    </source>
</evidence>
<evidence type="ECO:0000313" key="5">
    <source>
        <dbReference type="Proteomes" id="UP000070444"/>
    </source>
</evidence>
<organism evidence="4 5">
    <name type="scientific">Conidiobolus coronatus (strain ATCC 28846 / CBS 209.66 / NRRL 28638)</name>
    <name type="common">Delacroixia coronata</name>
    <dbReference type="NCBI Taxonomy" id="796925"/>
    <lineage>
        <taxon>Eukaryota</taxon>
        <taxon>Fungi</taxon>
        <taxon>Fungi incertae sedis</taxon>
        <taxon>Zoopagomycota</taxon>
        <taxon>Entomophthoromycotina</taxon>
        <taxon>Entomophthoromycetes</taxon>
        <taxon>Entomophthorales</taxon>
        <taxon>Ancylistaceae</taxon>
        <taxon>Conidiobolus</taxon>
    </lineage>
</organism>
<feature type="domain" description="AMP-dependent synthetase/ligase" evidence="2">
    <location>
        <begin position="51"/>
        <end position="409"/>
    </location>
</feature>
<dbReference type="PROSITE" id="PS00455">
    <property type="entry name" value="AMP_BINDING"/>
    <property type="match status" value="1"/>
</dbReference>
<evidence type="ECO:0000259" key="2">
    <source>
        <dbReference type="Pfam" id="PF00501"/>
    </source>
</evidence>
<feature type="domain" description="AMP-binding enzyme C-terminal" evidence="3">
    <location>
        <begin position="462"/>
        <end position="539"/>
    </location>
</feature>
<dbReference type="CDD" id="cd05941">
    <property type="entry name" value="MCS"/>
    <property type="match status" value="1"/>
</dbReference>
<dbReference type="GO" id="GO:0031956">
    <property type="term" value="F:medium-chain fatty acid-CoA ligase activity"/>
    <property type="evidence" value="ECO:0007669"/>
    <property type="project" value="TreeGrafter"/>
</dbReference>
<dbReference type="InterPro" id="IPR045851">
    <property type="entry name" value="AMP-bd_C_sf"/>
</dbReference>
<proteinExistence type="inferred from homology"/>
<protein>
    <submittedName>
        <fullName evidence="4">Acetyl-CoA synthetase-like protein</fullName>
    </submittedName>
</protein>
<dbReference type="AlphaFoldDB" id="A0A137P6E0"/>
<reference evidence="4 5" key="1">
    <citation type="journal article" date="2015" name="Genome Biol. Evol.">
        <title>Phylogenomic analyses indicate that early fungi evolved digesting cell walls of algal ancestors of land plants.</title>
        <authorList>
            <person name="Chang Y."/>
            <person name="Wang S."/>
            <person name="Sekimoto S."/>
            <person name="Aerts A.L."/>
            <person name="Choi C."/>
            <person name="Clum A."/>
            <person name="LaButti K.M."/>
            <person name="Lindquist E.A."/>
            <person name="Yee Ngan C."/>
            <person name="Ohm R.A."/>
            <person name="Salamov A.A."/>
            <person name="Grigoriev I.V."/>
            <person name="Spatafora J.W."/>
            <person name="Berbee M.L."/>
        </authorList>
    </citation>
    <scope>NUCLEOTIDE SEQUENCE [LARGE SCALE GENOMIC DNA]</scope>
    <source>
        <strain evidence="4 5">NRRL 28638</strain>
    </source>
</reference>
<dbReference type="Pfam" id="PF13193">
    <property type="entry name" value="AMP-binding_C"/>
    <property type="match status" value="1"/>
</dbReference>
<evidence type="ECO:0000259" key="3">
    <source>
        <dbReference type="Pfam" id="PF13193"/>
    </source>
</evidence>
<dbReference type="EMBL" id="KQ964498">
    <property type="protein sequence ID" value="KXN70593.1"/>
    <property type="molecule type" value="Genomic_DNA"/>
</dbReference>
<accession>A0A137P6E0</accession>
<dbReference type="InterPro" id="IPR042099">
    <property type="entry name" value="ANL_N_sf"/>
</dbReference>
<dbReference type="SUPFAM" id="SSF56801">
    <property type="entry name" value="Acetyl-CoA synthetase-like"/>
    <property type="match status" value="1"/>
</dbReference>
<gene>
    <name evidence="4" type="ORF">CONCODRAFT_78770</name>
</gene>
<dbReference type="OMA" id="IYEYYGM"/>
<comment type="similarity">
    <text evidence="1">Belongs to the ATP-dependent AMP-binding enzyme family.</text>
</comment>
<dbReference type="Proteomes" id="UP000070444">
    <property type="component" value="Unassembled WGS sequence"/>
</dbReference>
<dbReference type="PANTHER" id="PTHR43201">
    <property type="entry name" value="ACYL-COA SYNTHETASE"/>
    <property type="match status" value="1"/>
</dbReference>
<dbReference type="InterPro" id="IPR025110">
    <property type="entry name" value="AMP-bd_C"/>
</dbReference>
<sequence>MLFKQVNLLRNNKAISKSSSINLILTRYYQGLPNLPIFNKAFEKASIDHPSTAIISENKNFCYLKLLSDVEKLKNQLTKTDLKEARVAYLFNNTYDYVVTQWAIWAAGGIAVPLSVSHPQEELEYTLKDSQAYIALAHKNFESKLEPIAKKVGIQFTVPDLSSSDAPTLPSKTDSYNESRGALIIYTSGTTGKPKGVVLTHGNLNAQYKALTEAWEYKDTDKILHPLPLHHVHGVINALNTILYNGGAVEFLQKFNAEKVWQRFKDPRQDLTLFMAVPTIYSKLIQYFETLSEKDQSKYKSCFNQFRLMVSGSAALPGPILQKWKNISGHTLLERYGMSEIGMALTNPYNQSNSKRLEGHVGFPFPSVQVRIVRPITEENLPLKQRIIENSDEAGELQIKGPSVFKEYFNRPEATRDTFESDGWFKTGDTASINSETGHYKILGRTSVDIIKTGGYKVSALEIEKTYLESDFVQDIAVLGVEDQEWGEKVAAIVSLKDENTSESMLKEWGKKHLAPYKVPTLYIILKSGQEIPKNAMGKINKKSLKKEFFS</sequence>
<dbReference type="Pfam" id="PF00501">
    <property type="entry name" value="AMP-binding"/>
    <property type="match status" value="1"/>
</dbReference>
<name>A0A137P6E0_CONC2</name>
<dbReference type="GO" id="GO:0006631">
    <property type="term" value="P:fatty acid metabolic process"/>
    <property type="evidence" value="ECO:0007669"/>
    <property type="project" value="TreeGrafter"/>
</dbReference>
<dbReference type="InterPro" id="IPR000873">
    <property type="entry name" value="AMP-dep_synth/lig_dom"/>
</dbReference>
<dbReference type="Gene3D" id="3.30.300.30">
    <property type="match status" value="1"/>
</dbReference>
<dbReference type="InterPro" id="IPR020845">
    <property type="entry name" value="AMP-binding_CS"/>
</dbReference>
<dbReference type="Gene3D" id="3.40.50.12780">
    <property type="entry name" value="N-terminal domain of ligase-like"/>
    <property type="match status" value="1"/>
</dbReference>
<dbReference type="PANTHER" id="PTHR43201:SF8">
    <property type="entry name" value="ACYL-COA SYNTHETASE FAMILY MEMBER 3"/>
    <property type="match status" value="1"/>
</dbReference>